<comment type="caution">
    <text evidence="3">The sequence shown here is derived from an EMBL/GenBank/DDBJ whole genome shotgun (WGS) entry which is preliminary data.</text>
</comment>
<feature type="chain" id="PRO_5012520637" evidence="2">
    <location>
        <begin position="16"/>
        <end position="475"/>
    </location>
</feature>
<proteinExistence type="predicted"/>
<dbReference type="Proteomes" id="UP000179807">
    <property type="component" value="Unassembled WGS sequence"/>
</dbReference>
<name>A0A1J4KXF2_9EUKA</name>
<dbReference type="GeneID" id="94848889"/>
<evidence type="ECO:0000256" key="2">
    <source>
        <dbReference type="SAM" id="SignalP"/>
    </source>
</evidence>
<dbReference type="RefSeq" id="XP_068369055.1">
    <property type="nucleotide sequence ID" value="XM_068514185.1"/>
</dbReference>
<dbReference type="AlphaFoldDB" id="A0A1J4KXF2"/>
<feature type="transmembrane region" description="Helical" evidence="1">
    <location>
        <begin position="452"/>
        <end position="470"/>
    </location>
</feature>
<evidence type="ECO:0000313" key="4">
    <source>
        <dbReference type="Proteomes" id="UP000179807"/>
    </source>
</evidence>
<keyword evidence="1" id="KW-0472">Membrane</keyword>
<reference evidence="3" key="1">
    <citation type="submission" date="2016-10" db="EMBL/GenBank/DDBJ databases">
        <authorList>
            <person name="Benchimol M."/>
            <person name="Almeida L.G."/>
            <person name="Vasconcelos A.T."/>
            <person name="Perreira-Neves A."/>
            <person name="Rosa I.A."/>
            <person name="Tasca T."/>
            <person name="Bogo M.R."/>
            <person name="de Souza W."/>
        </authorList>
    </citation>
    <scope>NUCLEOTIDE SEQUENCE [LARGE SCALE GENOMIC DNA]</scope>
    <source>
        <strain evidence="3">K</strain>
    </source>
</reference>
<dbReference type="EMBL" id="MLAK01000168">
    <property type="protein sequence ID" value="OHT15919.1"/>
    <property type="molecule type" value="Genomic_DNA"/>
</dbReference>
<dbReference type="VEuPathDB" id="TrichDB:TRFO_42180"/>
<protein>
    <submittedName>
        <fullName evidence="3">Uncharacterized protein</fullName>
    </submittedName>
</protein>
<evidence type="ECO:0000313" key="3">
    <source>
        <dbReference type="EMBL" id="OHT15919.1"/>
    </source>
</evidence>
<keyword evidence="1" id="KW-1133">Transmembrane helix</keyword>
<organism evidence="3 4">
    <name type="scientific">Tritrichomonas foetus</name>
    <dbReference type="NCBI Taxonomy" id="1144522"/>
    <lineage>
        <taxon>Eukaryota</taxon>
        <taxon>Metamonada</taxon>
        <taxon>Parabasalia</taxon>
        <taxon>Tritrichomonadida</taxon>
        <taxon>Tritrichomonadidae</taxon>
        <taxon>Tritrichomonas</taxon>
    </lineage>
</organism>
<feature type="signal peptide" evidence="2">
    <location>
        <begin position="1"/>
        <end position="15"/>
    </location>
</feature>
<accession>A0A1J4KXF2</accession>
<keyword evidence="1" id="KW-0812">Transmembrane</keyword>
<evidence type="ECO:0000256" key="1">
    <source>
        <dbReference type="SAM" id="Phobius"/>
    </source>
</evidence>
<keyword evidence="2" id="KW-0732">Signal</keyword>
<gene>
    <name evidence="3" type="ORF">TRFO_42180</name>
</gene>
<keyword evidence="4" id="KW-1185">Reference proteome</keyword>
<sequence>MISLILLFKSVFSLAEDQFLNGDQCYCAILPNQCNPFCSCDPFCAQSQKESFPFTLPQKLGENDIACDNTGQIRRMNSNSVIVFKPANSTLTHNCYVYQKPPSKNDFIKTYLPESFGLLSFANATTELFIPPSIDLSISQSANTPYVVVNPTDNYSFIRIPHAIGSNFANVFLPYIPGVTYTNNLCYLGHEYPSQQFFFTIWTNPGSYERNNITISILFNGLPYLKLSSSLTDGASFQTVALPGFNYGLQNSTLKVDVVSDQIDYTQLASGYIPGYPVYLRNIVNVREGFNPLNFTNQGDLRFPVLFGVNSEFVFSYQYNASTFIQDFNLSEISGTANPDSGENIAPVFYNLTQYPVDGINFIKVRWTFFYQKHGTDTNFNYYIRKAITEMVYPTNINNTAPYTTTVESVFYEINIDGTGLYQPPEPQMHQYTLATVFTVFFNNQKDILKTSGVFTSFLILGTIWVYYAFNFVNE</sequence>